<comment type="caution">
    <text evidence="2">The sequence shown here is derived from an EMBL/GenBank/DDBJ whole genome shotgun (WGS) entry which is preliminary data.</text>
</comment>
<gene>
    <name evidence="2" type="ORF">NDU88_009655</name>
</gene>
<proteinExistence type="predicted"/>
<evidence type="ECO:0000313" key="2">
    <source>
        <dbReference type="EMBL" id="KAJ1131318.1"/>
    </source>
</evidence>
<name>A0AAV7PSU3_PLEWA</name>
<protein>
    <submittedName>
        <fullName evidence="2">Uncharacterized protein</fullName>
    </submittedName>
</protein>
<feature type="compositionally biased region" description="Basic and acidic residues" evidence="1">
    <location>
        <begin position="52"/>
        <end position="70"/>
    </location>
</feature>
<accession>A0AAV7PSU3</accession>
<reference evidence="2" key="1">
    <citation type="journal article" date="2022" name="bioRxiv">
        <title>Sequencing and chromosome-scale assembly of the giantPleurodeles waltlgenome.</title>
        <authorList>
            <person name="Brown T."/>
            <person name="Elewa A."/>
            <person name="Iarovenko S."/>
            <person name="Subramanian E."/>
            <person name="Araus A.J."/>
            <person name="Petzold A."/>
            <person name="Susuki M."/>
            <person name="Suzuki K.-i.T."/>
            <person name="Hayashi T."/>
            <person name="Toyoda A."/>
            <person name="Oliveira C."/>
            <person name="Osipova E."/>
            <person name="Leigh N.D."/>
            <person name="Simon A."/>
            <person name="Yun M.H."/>
        </authorList>
    </citation>
    <scope>NUCLEOTIDE SEQUENCE</scope>
    <source>
        <strain evidence="2">20211129_DDA</strain>
        <tissue evidence="2">Liver</tissue>
    </source>
</reference>
<evidence type="ECO:0000313" key="3">
    <source>
        <dbReference type="Proteomes" id="UP001066276"/>
    </source>
</evidence>
<dbReference type="Proteomes" id="UP001066276">
    <property type="component" value="Chromosome 7"/>
</dbReference>
<sequence length="70" mass="7646">MVSPTPLAYTSTSGPRGVRGARGERRPCNTDLFTPSATHGPVARLSYNYRSPRTEGPERRGPDTVERQSS</sequence>
<dbReference type="EMBL" id="JANPWB010000011">
    <property type="protein sequence ID" value="KAJ1131318.1"/>
    <property type="molecule type" value="Genomic_DNA"/>
</dbReference>
<feature type="region of interest" description="Disordered" evidence="1">
    <location>
        <begin position="1"/>
        <end position="70"/>
    </location>
</feature>
<organism evidence="2 3">
    <name type="scientific">Pleurodeles waltl</name>
    <name type="common">Iberian ribbed newt</name>
    <dbReference type="NCBI Taxonomy" id="8319"/>
    <lineage>
        <taxon>Eukaryota</taxon>
        <taxon>Metazoa</taxon>
        <taxon>Chordata</taxon>
        <taxon>Craniata</taxon>
        <taxon>Vertebrata</taxon>
        <taxon>Euteleostomi</taxon>
        <taxon>Amphibia</taxon>
        <taxon>Batrachia</taxon>
        <taxon>Caudata</taxon>
        <taxon>Salamandroidea</taxon>
        <taxon>Salamandridae</taxon>
        <taxon>Pleurodelinae</taxon>
        <taxon>Pleurodeles</taxon>
    </lineage>
</organism>
<evidence type="ECO:0000256" key="1">
    <source>
        <dbReference type="SAM" id="MobiDB-lite"/>
    </source>
</evidence>
<dbReference type="AlphaFoldDB" id="A0AAV7PSU3"/>
<keyword evidence="3" id="KW-1185">Reference proteome</keyword>